<evidence type="ECO:0000313" key="3">
    <source>
        <dbReference type="Proteomes" id="UP000018418"/>
    </source>
</evidence>
<dbReference type="RefSeq" id="WP_004900783.1">
    <property type="nucleotide sequence ID" value="NZ_BBTI01000002.1"/>
</dbReference>
<dbReference type="InterPro" id="IPR032314">
    <property type="entry name" value="DUF4845"/>
</dbReference>
<name>V2VTF0_9GAMM</name>
<protein>
    <recommendedName>
        <fullName evidence="4">DUF4845 domain-containing protein</fullName>
    </recommendedName>
</protein>
<dbReference type="STRING" id="396323.VH98_05345"/>
<organism evidence="2 3">
    <name type="scientific">Acinetobacter brisouii CIP 110357</name>
    <dbReference type="NCBI Taxonomy" id="1341683"/>
    <lineage>
        <taxon>Bacteria</taxon>
        <taxon>Pseudomonadati</taxon>
        <taxon>Pseudomonadota</taxon>
        <taxon>Gammaproteobacteria</taxon>
        <taxon>Moraxellales</taxon>
        <taxon>Moraxellaceae</taxon>
        <taxon>Acinetobacter</taxon>
    </lineage>
</organism>
<dbReference type="Proteomes" id="UP000018418">
    <property type="component" value="Unassembled WGS sequence"/>
</dbReference>
<reference evidence="2 3" key="1">
    <citation type="submission" date="2013-10" db="EMBL/GenBank/DDBJ databases">
        <title>The Genome Sequence of Acinetobacter brisouii CIP 110357.</title>
        <authorList>
            <consortium name="The Broad Institute Genomics Platform"/>
            <consortium name="The Broad Institute Genome Sequencing Center for Infectious Disease"/>
            <person name="Cerqueira G."/>
            <person name="Feldgarden M."/>
            <person name="Courvalin P."/>
            <person name="Grillot-Courvalin C."/>
            <person name="Clermont D."/>
            <person name="Rocha E."/>
            <person name="Yoon E.-J."/>
            <person name="Nemec A."/>
            <person name="Young S.K."/>
            <person name="Zeng Q."/>
            <person name="Gargeya S."/>
            <person name="Fitzgerald M."/>
            <person name="Abouelleil A."/>
            <person name="Alvarado L."/>
            <person name="Berlin A.M."/>
            <person name="Chapman S.B."/>
            <person name="Gainer-Dewar J."/>
            <person name="Goldberg J."/>
            <person name="Gnerre S."/>
            <person name="Griggs A."/>
            <person name="Gujja S."/>
            <person name="Hansen M."/>
            <person name="Howarth C."/>
            <person name="Imamovic A."/>
            <person name="Ireland A."/>
            <person name="Larimer J."/>
            <person name="McCowan C."/>
            <person name="Murphy C."/>
            <person name="Pearson M."/>
            <person name="Poon T.W."/>
            <person name="Priest M."/>
            <person name="Roberts A."/>
            <person name="Saif S."/>
            <person name="Shea T."/>
            <person name="Sykes S."/>
            <person name="Wortman J."/>
            <person name="Nusbaum C."/>
            <person name="Birren B."/>
        </authorList>
    </citation>
    <scope>NUCLEOTIDE SEQUENCE [LARGE SCALE GENOMIC DNA]</scope>
    <source>
        <strain evidence="2 3">CIP 110357</strain>
    </source>
</reference>
<accession>V2VTF0</accession>
<dbReference type="HOGENOM" id="CLU_149778_1_1_6"/>
<evidence type="ECO:0000256" key="1">
    <source>
        <dbReference type="SAM" id="Phobius"/>
    </source>
</evidence>
<sequence>MHKLQRGASYSTFLLALIIFSIVLKVVVAIWPAYWDDHIINKQIQSVLDDNPSLSSAKFQSAMEERLSMNNINDLKIEDIAKVSNDGGQLHVAKHYEVRNHLLLNIDLVLSFEKNFDQRTVQAK</sequence>
<dbReference type="EMBL" id="AYEU01000006">
    <property type="protein sequence ID" value="ESK51029.1"/>
    <property type="molecule type" value="Genomic_DNA"/>
</dbReference>
<comment type="caution">
    <text evidence="2">The sequence shown here is derived from an EMBL/GenBank/DDBJ whole genome shotgun (WGS) entry which is preliminary data.</text>
</comment>
<dbReference type="OrthoDB" id="5734946at2"/>
<proteinExistence type="predicted"/>
<gene>
    <name evidence="2" type="ORF">P255_01529</name>
</gene>
<dbReference type="AlphaFoldDB" id="V2VTF0"/>
<dbReference type="PATRIC" id="fig|1341683.3.peg.1516"/>
<keyword evidence="1" id="KW-1133">Transmembrane helix</keyword>
<keyword evidence="3" id="KW-1185">Reference proteome</keyword>
<keyword evidence="1" id="KW-0472">Membrane</keyword>
<evidence type="ECO:0008006" key="4">
    <source>
        <dbReference type="Google" id="ProtNLM"/>
    </source>
</evidence>
<keyword evidence="1" id="KW-0812">Transmembrane</keyword>
<dbReference type="Pfam" id="PF16137">
    <property type="entry name" value="DUF4845"/>
    <property type="match status" value="1"/>
</dbReference>
<feature type="transmembrane region" description="Helical" evidence="1">
    <location>
        <begin position="12"/>
        <end position="35"/>
    </location>
</feature>
<evidence type="ECO:0000313" key="2">
    <source>
        <dbReference type="EMBL" id="ESK51029.1"/>
    </source>
</evidence>